<dbReference type="AlphaFoldDB" id="A0A3P6B0H0"/>
<organism evidence="1">
    <name type="scientific">Brassica oleracea</name>
    <name type="common">Wild cabbage</name>
    <dbReference type="NCBI Taxonomy" id="3712"/>
    <lineage>
        <taxon>Eukaryota</taxon>
        <taxon>Viridiplantae</taxon>
        <taxon>Streptophyta</taxon>
        <taxon>Embryophyta</taxon>
        <taxon>Tracheophyta</taxon>
        <taxon>Spermatophyta</taxon>
        <taxon>Magnoliopsida</taxon>
        <taxon>eudicotyledons</taxon>
        <taxon>Gunneridae</taxon>
        <taxon>Pentapetalae</taxon>
        <taxon>rosids</taxon>
        <taxon>malvids</taxon>
        <taxon>Brassicales</taxon>
        <taxon>Brassicaceae</taxon>
        <taxon>Brassiceae</taxon>
        <taxon>Brassica</taxon>
    </lineage>
</organism>
<name>A0A3P6B0H0_BRAOL</name>
<evidence type="ECO:0008006" key="2">
    <source>
        <dbReference type="Google" id="ProtNLM"/>
    </source>
</evidence>
<gene>
    <name evidence="1" type="ORF">BOLC3T17175H</name>
</gene>
<accession>A0A3P6B0H0</accession>
<protein>
    <recommendedName>
        <fullName evidence="2">Reverse transcriptase zinc-binding domain-containing protein</fullName>
    </recommendedName>
</protein>
<reference evidence="1" key="1">
    <citation type="submission" date="2018-11" db="EMBL/GenBank/DDBJ databases">
        <authorList>
            <consortium name="Genoscope - CEA"/>
            <person name="William W."/>
        </authorList>
    </citation>
    <scope>NUCLEOTIDE SEQUENCE</scope>
</reference>
<evidence type="ECO:0000313" key="1">
    <source>
        <dbReference type="EMBL" id="VDC93833.1"/>
    </source>
</evidence>
<proteinExistence type="predicted"/>
<dbReference type="EMBL" id="LR031872">
    <property type="protein sequence ID" value="VDC93833.1"/>
    <property type="molecule type" value="Genomic_DNA"/>
</dbReference>
<sequence>MLSVPSAEEIKKLFFRLNPNKAPGPDGLTSGFFNAAWEILGEEKVLKGSIHNYWTTKPSPSYSWLANKLLKLKSVVFPLIKLRLEDGLTARFWYDNWSPFGSLASMLNNSVSRLGIPDKATVASLFRNGSWWLPPARSEPQLLLHVFLTTITFTANPDYYEWEIEGKVSLKYSTGQTYSYLRGNIDEVSWASTVWFSYGIPRQ</sequence>